<name>A0A0B3RST8_9RHOB</name>
<comment type="caution">
    <text evidence="1">The sequence shown here is derived from an EMBL/GenBank/DDBJ whole genome shotgun (WGS) entry which is preliminary data.</text>
</comment>
<accession>A0A0B3RST8</accession>
<dbReference type="AlphaFoldDB" id="A0A0B3RST8"/>
<accession>A0A225QTA6</accession>
<organism evidence="1 2">
    <name type="scientific">Mameliella alba</name>
    <dbReference type="NCBI Taxonomy" id="561184"/>
    <lineage>
        <taxon>Bacteria</taxon>
        <taxon>Pseudomonadati</taxon>
        <taxon>Pseudomonadota</taxon>
        <taxon>Alphaproteobacteria</taxon>
        <taxon>Rhodobacterales</taxon>
        <taxon>Roseobacteraceae</taxon>
        <taxon>Mameliella</taxon>
    </lineage>
</organism>
<reference evidence="1 2" key="1">
    <citation type="submission" date="2014-10" db="EMBL/GenBank/DDBJ databases">
        <title>Genome sequence of Ponticoccus sp. strain UMTAT08 isolated from clonal culture of toxic dinoflagellate Alexandrium tamiyavanichii.</title>
        <authorList>
            <person name="Gan H.Y."/>
            <person name="Muhd D.-D."/>
            <person name="Mohd Noor M.E."/>
            <person name="Yeong Y.S."/>
            <person name="Usup G."/>
        </authorList>
    </citation>
    <scope>NUCLEOTIDE SEQUENCE [LARGE SCALE GENOMIC DNA]</scope>
    <source>
        <strain evidence="1 2">UMTAT08</strain>
    </source>
</reference>
<evidence type="ECO:0000313" key="2">
    <source>
        <dbReference type="Proteomes" id="UP000030960"/>
    </source>
</evidence>
<keyword evidence="2" id="KW-1185">Reference proteome</keyword>
<dbReference type="Proteomes" id="UP000030960">
    <property type="component" value="Unassembled WGS sequence"/>
</dbReference>
<dbReference type="PATRIC" id="fig|1515334.3.peg.1275"/>
<sequence length="77" mass="8308">MPSHQDQLRTLLNALESCDLETRIDVVREVAVPLLEHLGYSLARDAAATAASSAFILAADLEKRLAKIGSMISEDDA</sequence>
<protein>
    <submittedName>
        <fullName evidence="1">Uncharacterized protein</fullName>
    </submittedName>
</protein>
<proteinExistence type="predicted"/>
<dbReference type="RefSeq" id="WP_043138758.1">
    <property type="nucleotide sequence ID" value="NZ_AP022337.1"/>
</dbReference>
<gene>
    <name evidence="1" type="ORF">OA50_01273</name>
</gene>
<evidence type="ECO:0000313" key="1">
    <source>
        <dbReference type="EMBL" id="KHQ54045.1"/>
    </source>
</evidence>
<dbReference type="EMBL" id="JSUQ01000004">
    <property type="protein sequence ID" value="KHQ54045.1"/>
    <property type="molecule type" value="Genomic_DNA"/>
</dbReference>